<dbReference type="InterPro" id="IPR036875">
    <property type="entry name" value="Znf_CCHC_sf"/>
</dbReference>
<feature type="compositionally biased region" description="Basic residues" evidence="2">
    <location>
        <begin position="161"/>
        <end position="173"/>
    </location>
</feature>
<dbReference type="RefSeq" id="XP_014506580.1">
    <property type="nucleotide sequence ID" value="XM_014651094.1"/>
</dbReference>
<evidence type="ECO:0000256" key="2">
    <source>
        <dbReference type="SAM" id="MobiDB-lite"/>
    </source>
</evidence>
<dbReference type="KEGG" id="vra:106766361"/>
<gene>
    <name evidence="5" type="primary">LOC106766361</name>
</gene>
<dbReference type="Pfam" id="PF14223">
    <property type="entry name" value="Retrotran_gag_2"/>
    <property type="match status" value="1"/>
</dbReference>
<dbReference type="SUPFAM" id="SSF57756">
    <property type="entry name" value="Retrovirus zinc finger-like domains"/>
    <property type="match status" value="1"/>
</dbReference>
<name>A0A1S3UKM2_VIGRR</name>
<keyword evidence="1" id="KW-0862">Zinc</keyword>
<dbReference type="InterPro" id="IPR001878">
    <property type="entry name" value="Znf_CCHC"/>
</dbReference>
<proteinExistence type="predicted"/>
<dbReference type="Proteomes" id="UP000087766">
    <property type="component" value="Chromosome 7"/>
</dbReference>
<organism evidence="4 5">
    <name type="scientific">Vigna radiata var. radiata</name>
    <name type="common">Mung bean</name>
    <name type="synonym">Phaseolus aureus</name>
    <dbReference type="NCBI Taxonomy" id="3916"/>
    <lineage>
        <taxon>Eukaryota</taxon>
        <taxon>Viridiplantae</taxon>
        <taxon>Streptophyta</taxon>
        <taxon>Embryophyta</taxon>
        <taxon>Tracheophyta</taxon>
        <taxon>Spermatophyta</taxon>
        <taxon>Magnoliopsida</taxon>
        <taxon>eudicotyledons</taxon>
        <taxon>Gunneridae</taxon>
        <taxon>Pentapetalae</taxon>
        <taxon>rosids</taxon>
        <taxon>fabids</taxon>
        <taxon>Fabales</taxon>
        <taxon>Fabaceae</taxon>
        <taxon>Papilionoideae</taxon>
        <taxon>50 kb inversion clade</taxon>
        <taxon>NPAAA clade</taxon>
        <taxon>indigoferoid/millettioid clade</taxon>
        <taxon>Phaseoleae</taxon>
        <taxon>Vigna</taxon>
    </lineage>
</organism>
<protein>
    <submittedName>
        <fullName evidence="5">Uncharacterized protein LOC106766361</fullName>
    </submittedName>
</protein>
<dbReference type="PANTHER" id="PTHR35317:SF35">
    <property type="entry name" value="DUF4219 DOMAIN-CONTAINING PROTEIN"/>
    <property type="match status" value="1"/>
</dbReference>
<keyword evidence="1" id="KW-0479">Metal-binding</keyword>
<feature type="region of interest" description="Disordered" evidence="2">
    <location>
        <begin position="338"/>
        <end position="368"/>
    </location>
</feature>
<reference evidence="5" key="2">
    <citation type="submission" date="2025-08" db="UniProtKB">
        <authorList>
            <consortium name="RefSeq"/>
        </authorList>
    </citation>
    <scope>IDENTIFICATION</scope>
    <source>
        <tissue evidence="5">Leaf</tissue>
    </source>
</reference>
<dbReference type="PANTHER" id="PTHR35317">
    <property type="entry name" value="OS04G0629600 PROTEIN"/>
    <property type="match status" value="1"/>
</dbReference>
<evidence type="ECO:0000313" key="4">
    <source>
        <dbReference type="Proteomes" id="UP000087766"/>
    </source>
</evidence>
<reference evidence="4" key="1">
    <citation type="journal article" date="2014" name="Nat. Commun.">
        <title>Genome sequence of mungbean and insights into evolution within Vigna species.</title>
        <authorList>
            <person name="Kang Y.J."/>
            <person name="Kim S.K."/>
            <person name="Kim M.Y."/>
            <person name="Lestari P."/>
            <person name="Kim K.H."/>
            <person name="Ha B.K."/>
            <person name="Jun T.H."/>
            <person name="Hwang W.J."/>
            <person name="Lee T."/>
            <person name="Lee J."/>
            <person name="Shim S."/>
            <person name="Yoon M.Y."/>
            <person name="Jang Y.E."/>
            <person name="Han K.S."/>
            <person name="Taeprayoon P."/>
            <person name="Yoon N."/>
            <person name="Somta P."/>
            <person name="Tanya P."/>
            <person name="Kim K.S."/>
            <person name="Gwag J.G."/>
            <person name="Moon J.K."/>
            <person name="Lee Y.H."/>
            <person name="Park B.S."/>
            <person name="Bombarely A."/>
            <person name="Doyle J.J."/>
            <person name="Jackson S.A."/>
            <person name="Schafleitner R."/>
            <person name="Srinives P."/>
            <person name="Varshney R.K."/>
            <person name="Lee S.H."/>
        </authorList>
    </citation>
    <scope>NUCLEOTIDE SEQUENCE [LARGE SCALE GENOMIC DNA]</scope>
    <source>
        <strain evidence="4">cv. VC1973A</strain>
    </source>
</reference>
<dbReference type="STRING" id="3916.A0A1S3UKM2"/>
<dbReference type="GO" id="GO:0003676">
    <property type="term" value="F:nucleic acid binding"/>
    <property type="evidence" value="ECO:0007669"/>
    <property type="project" value="InterPro"/>
</dbReference>
<dbReference type="GO" id="GO:0008270">
    <property type="term" value="F:zinc ion binding"/>
    <property type="evidence" value="ECO:0007669"/>
    <property type="project" value="UniProtKB-KW"/>
</dbReference>
<evidence type="ECO:0000259" key="3">
    <source>
        <dbReference type="PROSITE" id="PS50158"/>
    </source>
</evidence>
<feature type="region of interest" description="Disordered" evidence="2">
    <location>
        <begin position="145"/>
        <end position="216"/>
    </location>
</feature>
<evidence type="ECO:0000256" key="1">
    <source>
        <dbReference type="PROSITE-ProRule" id="PRU00047"/>
    </source>
</evidence>
<dbReference type="PROSITE" id="PS50158">
    <property type="entry name" value="ZF_CCHC"/>
    <property type="match status" value="1"/>
</dbReference>
<accession>A0A1S3UKM2</accession>
<feature type="domain" description="CCHC-type" evidence="3">
    <location>
        <begin position="222"/>
        <end position="235"/>
    </location>
</feature>
<sequence length="368" mass="41629">MEAILRYQEVDEVVRQGIKESKEDDIAPTKKLHKEERRLDCKARMLLHQCVSPTIFQKISKASIAKEAWDILQEGYGNTGKVKKVRLQALQRQYELLGMGVEETVTEYMGRIQTLVNDMRACGKIVKDRKLIQKRLLERKNVEKAAATQATNQAFQARAKSGCKNRGRGRGRSRGGGGRNGGRNVTYSEQSGEENGEDGGSRGGRCPRGRGRKGTDKRNIQCYTCKKYGHYSSECWHNESAKKNKNDDATNLAQDIHDFESELVVLMGVAEENIEEGNKDLMLKDKSYKNVDHALFLDAIRQTDTSKIEDRCCRSDARNNEDRCCRSDAHNNFIKPVAHAGEGQHGAENLKTKRVLLTNNNRDHEEND</sequence>
<dbReference type="GeneID" id="106766361"/>
<feature type="compositionally biased region" description="Low complexity" evidence="2">
    <location>
        <begin position="145"/>
        <end position="159"/>
    </location>
</feature>
<dbReference type="AlphaFoldDB" id="A0A1S3UKM2"/>
<keyword evidence="1" id="KW-0863">Zinc-finger</keyword>
<evidence type="ECO:0000313" key="5">
    <source>
        <dbReference type="RefSeq" id="XP_014506580.1"/>
    </source>
</evidence>
<keyword evidence="4" id="KW-1185">Reference proteome</keyword>